<dbReference type="Gene3D" id="1.10.357.10">
    <property type="entry name" value="Tetracycline Repressor, domain 2"/>
    <property type="match status" value="1"/>
</dbReference>
<dbReference type="Pfam" id="PF00440">
    <property type="entry name" value="TetR_N"/>
    <property type="match status" value="1"/>
</dbReference>
<evidence type="ECO:0000259" key="3">
    <source>
        <dbReference type="PROSITE" id="PS50977"/>
    </source>
</evidence>
<dbReference type="Proteomes" id="UP000235162">
    <property type="component" value="Unassembled WGS sequence"/>
</dbReference>
<dbReference type="EMBL" id="PKUR01000003">
    <property type="protein sequence ID" value="PLW85711.1"/>
    <property type="molecule type" value="Genomic_DNA"/>
</dbReference>
<dbReference type="KEGG" id="hja:BST95_05445"/>
<evidence type="ECO:0000256" key="2">
    <source>
        <dbReference type="PROSITE-ProRule" id="PRU00335"/>
    </source>
</evidence>
<sequence length="212" mass="24579">MFFIFSTSNTDTTATMATDTAITARDDALRARVLSVFEQHARTVGPRNVVISELVREVGISSRTLYRLFDSKAHIVTALIDSWADIWFSRRERGLKEGLQPKQRIELLITQWMDHIGRFSAEFWLQLERDFPEAHAVYVEHYQLFMAHSRRSLLDTIRQDLNADLALSTLMVMMRHASEQNVFERCDMTRRSALHTVIDLWATGALKKEYLS</sequence>
<dbReference type="AlphaFoldDB" id="A0AAP8SMS3"/>
<gene>
    <name evidence="4" type="ORF">C0029_14000</name>
</gene>
<dbReference type="GO" id="GO:0003677">
    <property type="term" value="F:DNA binding"/>
    <property type="evidence" value="ECO:0007669"/>
    <property type="project" value="UniProtKB-UniRule"/>
</dbReference>
<dbReference type="InterPro" id="IPR001647">
    <property type="entry name" value="HTH_TetR"/>
</dbReference>
<keyword evidence="1 2" id="KW-0238">DNA-binding</keyword>
<dbReference type="SUPFAM" id="SSF46689">
    <property type="entry name" value="Homeodomain-like"/>
    <property type="match status" value="1"/>
</dbReference>
<dbReference type="InterPro" id="IPR009057">
    <property type="entry name" value="Homeodomain-like_sf"/>
</dbReference>
<feature type="domain" description="HTH tetR-type" evidence="3">
    <location>
        <begin position="27"/>
        <end position="87"/>
    </location>
</feature>
<feature type="DNA-binding region" description="H-T-H motif" evidence="2">
    <location>
        <begin position="50"/>
        <end position="69"/>
    </location>
</feature>
<comment type="caution">
    <text evidence="4">The sequence shown here is derived from an EMBL/GenBank/DDBJ whole genome shotgun (WGS) entry which is preliminary data.</text>
</comment>
<protein>
    <submittedName>
        <fullName evidence="4">TetR/AcrR family transcriptional regulator</fullName>
    </submittedName>
</protein>
<accession>A0AAP8SMS3</accession>
<reference evidence="4 5" key="1">
    <citation type="submission" date="2018-01" db="EMBL/GenBank/DDBJ databases">
        <title>The draft genome sequence of Halioglobus japonicus S1-36.</title>
        <authorList>
            <person name="Du Z.-J."/>
            <person name="Shi M.-J."/>
        </authorList>
    </citation>
    <scope>NUCLEOTIDE SEQUENCE [LARGE SCALE GENOMIC DNA]</scope>
    <source>
        <strain evidence="4 5">S1-36</strain>
    </source>
</reference>
<evidence type="ECO:0000313" key="4">
    <source>
        <dbReference type="EMBL" id="PLW85711.1"/>
    </source>
</evidence>
<dbReference type="PROSITE" id="PS50977">
    <property type="entry name" value="HTH_TETR_2"/>
    <property type="match status" value="1"/>
</dbReference>
<proteinExistence type="predicted"/>
<name>A0AAP8SMS3_9GAMM</name>
<dbReference type="RefSeq" id="WP_084198467.1">
    <property type="nucleotide sequence ID" value="NZ_BMYL01000003.1"/>
</dbReference>
<evidence type="ECO:0000256" key="1">
    <source>
        <dbReference type="ARBA" id="ARBA00023125"/>
    </source>
</evidence>
<organism evidence="4 5">
    <name type="scientific">Halioglobus japonicus</name>
    <dbReference type="NCBI Taxonomy" id="930805"/>
    <lineage>
        <taxon>Bacteria</taxon>
        <taxon>Pseudomonadati</taxon>
        <taxon>Pseudomonadota</taxon>
        <taxon>Gammaproteobacteria</taxon>
        <taxon>Cellvibrionales</taxon>
        <taxon>Halieaceae</taxon>
        <taxon>Halioglobus</taxon>
    </lineage>
</organism>
<evidence type="ECO:0000313" key="5">
    <source>
        <dbReference type="Proteomes" id="UP000235162"/>
    </source>
</evidence>
<keyword evidence="5" id="KW-1185">Reference proteome</keyword>